<dbReference type="InterPro" id="IPR011765">
    <property type="entry name" value="Pept_M16_N"/>
</dbReference>
<dbReference type="Proteomes" id="UP000306628">
    <property type="component" value="Unassembled WGS sequence"/>
</dbReference>
<accession>A0A5S4HD63</accession>
<feature type="domain" description="Peptidase M16 N-terminal" evidence="7">
    <location>
        <begin position="46"/>
        <end position="154"/>
    </location>
</feature>
<feature type="region of interest" description="Disordered" evidence="6">
    <location>
        <begin position="434"/>
        <end position="474"/>
    </location>
</feature>
<proteinExistence type="inferred from homology"/>
<evidence type="ECO:0000313" key="9">
    <source>
        <dbReference type="EMBL" id="TMR36820.1"/>
    </source>
</evidence>
<gene>
    <name evidence="9" type="ORF">ETD85_09595</name>
</gene>
<comment type="similarity">
    <text evidence="1">Belongs to the peptidase M16 family.</text>
</comment>
<name>A0A5S4HD63_9ACTN</name>
<evidence type="ECO:0000256" key="4">
    <source>
        <dbReference type="ARBA" id="ARBA00022833"/>
    </source>
</evidence>
<keyword evidence="2" id="KW-0645">Protease</keyword>
<evidence type="ECO:0000259" key="7">
    <source>
        <dbReference type="Pfam" id="PF00675"/>
    </source>
</evidence>
<dbReference type="EMBL" id="VCKX01000021">
    <property type="protein sequence ID" value="TMR36820.1"/>
    <property type="molecule type" value="Genomic_DNA"/>
</dbReference>
<evidence type="ECO:0000313" key="10">
    <source>
        <dbReference type="Proteomes" id="UP000306628"/>
    </source>
</evidence>
<dbReference type="GO" id="GO:0006508">
    <property type="term" value="P:proteolysis"/>
    <property type="evidence" value="ECO:0007669"/>
    <property type="project" value="UniProtKB-KW"/>
</dbReference>
<reference evidence="9 10" key="1">
    <citation type="submission" date="2019-05" db="EMBL/GenBank/DDBJ databases">
        <title>Draft genome sequence of Nonomuraea zeae DSM 100528.</title>
        <authorList>
            <person name="Saricaoglu S."/>
            <person name="Isik K."/>
        </authorList>
    </citation>
    <scope>NUCLEOTIDE SEQUENCE [LARGE SCALE GENOMIC DNA]</scope>
    <source>
        <strain evidence="9 10">DSM 100528</strain>
    </source>
</reference>
<dbReference type="GO" id="GO:0008237">
    <property type="term" value="F:metallopeptidase activity"/>
    <property type="evidence" value="ECO:0007669"/>
    <property type="project" value="UniProtKB-KW"/>
</dbReference>
<dbReference type="PANTHER" id="PTHR43690">
    <property type="entry name" value="NARDILYSIN"/>
    <property type="match status" value="1"/>
</dbReference>
<organism evidence="9 10">
    <name type="scientific">Nonomuraea zeae</name>
    <dbReference type="NCBI Taxonomy" id="1642303"/>
    <lineage>
        <taxon>Bacteria</taxon>
        <taxon>Bacillati</taxon>
        <taxon>Actinomycetota</taxon>
        <taxon>Actinomycetes</taxon>
        <taxon>Streptosporangiales</taxon>
        <taxon>Streptosporangiaceae</taxon>
        <taxon>Nonomuraea</taxon>
    </lineage>
</organism>
<dbReference type="InterPro" id="IPR007863">
    <property type="entry name" value="Peptidase_M16_C"/>
</dbReference>
<dbReference type="AlphaFoldDB" id="A0A5S4HD63"/>
<dbReference type="InterPro" id="IPR050626">
    <property type="entry name" value="Peptidase_M16"/>
</dbReference>
<dbReference type="OrthoDB" id="9811314at2"/>
<evidence type="ECO:0000256" key="6">
    <source>
        <dbReference type="SAM" id="MobiDB-lite"/>
    </source>
</evidence>
<dbReference type="Pfam" id="PF00675">
    <property type="entry name" value="Peptidase_M16"/>
    <property type="match status" value="1"/>
</dbReference>
<keyword evidence="4" id="KW-0862">Zinc</keyword>
<dbReference type="GO" id="GO:0046872">
    <property type="term" value="F:metal ion binding"/>
    <property type="evidence" value="ECO:0007669"/>
    <property type="project" value="InterPro"/>
</dbReference>
<keyword evidence="3" id="KW-0378">Hydrolase</keyword>
<evidence type="ECO:0000256" key="3">
    <source>
        <dbReference type="ARBA" id="ARBA00022801"/>
    </source>
</evidence>
<dbReference type="Pfam" id="PF05193">
    <property type="entry name" value="Peptidase_M16_C"/>
    <property type="match status" value="2"/>
</dbReference>
<feature type="domain" description="Peptidase M16 C-terminal" evidence="8">
    <location>
        <begin position="621"/>
        <end position="788"/>
    </location>
</feature>
<evidence type="ECO:0000259" key="8">
    <source>
        <dbReference type="Pfam" id="PF05193"/>
    </source>
</evidence>
<evidence type="ECO:0000256" key="5">
    <source>
        <dbReference type="ARBA" id="ARBA00023049"/>
    </source>
</evidence>
<feature type="domain" description="Peptidase M16 C-terminal" evidence="8">
    <location>
        <begin position="193"/>
        <end position="295"/>
    </location>
</feature>
<dbReference type="InterPro" id="IPR011249">
    <property type="entry name" value="Metalloenz_LuxS/M16"/>
</dbReference>
<dbReference type="SUPFAM" id="SSF63411">
    <property type="entry name" value="LuxS/MPP-like metallohydrolase"/>
    <property type="match status" value="4"/>
</dbReference>
<evidence type="ECO:0000256" key="2">
    <source>
        <dbReference type="ARBA" id="ARBA00022670"/>
    </source>
</evidence>
<keyword evidence="5" id="KW-0482">Metalloprotease</keyword>
<protein>
    <submittedName>
        <fullName evidence="9">Insulinase family protein</fullName>
    </submittedName>
</protein>
<comment type="caution">
    <text evidence="9">The sequence shown here is derived from an EMBL/GenBank/DDBJ whole genome shotgun (WGS) entry which is preliminary data.</text>
</comment>
<keyword evidence="10" id="KW-1185">Reference proteome</keyword>
<dbReference type="Gene3D" id="3.30.830.10">
    <property type="entry name" value="Metalloenzyme, LuxS/M16 peptidase-like"/>
    <property type="match status" value="3"/>
</dbReference>
<evidence type="ECO:0000256" key="1">
    <source>
        <dbReference type="ARBA" id="ARBA00007261"/>
    </source>
</evidence>
<dbReference type="PANTHER" id="PTHR43690:SF17">
    <property type="entry name" value="PROTEIN YHJJ"/>
    <property type="match status" value="1"/>
</dbReference>
<sequence length="877" mass="94959">MPHSWPRTQDSLIFWSISMEDRRMPGIHRRTLANGLKLLVAPVAGTSRAAVAVHYRVGFRVEPPGMEGFAHLFEHLMFVGSQSLPDGAFFNHVSDTAGAASGRTHQDYTEFYQVVPRSALEQALFSEADRMRAPRFTQEALTGQLAGVAAEIREMIVERPYGGMPWPHMAGLLYTSFANAHDGYGDPDQLKQATLEDCAEFFARYYTPGNAVVTVTGDVDPDEVAAYVERHFGDIPARAAAPQPDLTEPGFFMDQTASFTEPGIPATAITMGQWLPDPATDLSGYLAHAVLARVMARQITPDGTSAVSTSCGFFGPLDARAPDALLLTVLVPPSTPSVQMVGAIRTQWGMWSKGDISEEVSAAVNELVSEHHRDHDDIETRCRALGRLEILFDRAELLDELPERYAEVTPAQVARAAARLHGAACAVMTIEPGRRRTRPKPGHTARAGREPAETFTIPEPVDGPRSVPPRAEQPRPVLGEHVETVFGNGLRAIAVRAGSAPVVELRLRLPAGPAGWRRPDHMELLAHVLGRRARVGLHGHGAGGELTVRTDGQWLDFSGYARTDGLDAWLAVLSEVLTPFAMTEPLSLGRSLLRGRTPGRIADDGLRAYLLGPATAEPAGLADVHRTVIVPGGASLVAVGDADPVQLLARLEGALERWQGPAQPVPAVTAAEGGVLLVPREDLSNILVTFSAPEPPDGPNDVARYLATGVLGRYRRNRSIRDAPGTTGLGPSGYEAFLGRDLFTGFPRAYIQLMRPKEQVPEVFTEVLDRLPELTAAPPDPAELDLTREYCVLEMLWGLDSPAKIADLVRVGFSFGQGAGLLTRLYDRLGEITADEVVEAAVSTYGRMPLPSMVVGDIEADWLSDEIEREVTEMEGV</sequence>